<accession>A0A117KWI1</accession>
<dbReference type="EMBL" id="DOLB01000049">
    <property type="protein sequence ID" value="HBT48787.1"/>
    <property type="molecule type" value="Genomic_DNA"/>
</dbReference>
<name>A0A117KWI1_9THEO</name>
<evidence type="ECO:0000256" key="1">
    <source>
        <dbReference type="SAM" id="Coils"/>
    </source>
</evidence>
<dbReference type="Gene3D" id="3.30.457.10">
    <property type="entry name" value="Copper amine oxidase-like, N-terminal domain"/>
    <property type="match status" value="2"/>
</dbReference>
<dbReference type="Gene3D" id="3.10.620.30">
    <property type="match status" value="1"/>
</dbReference>
<evidence type="ECO:0000256" key="2">
    <source>
        <dbReference type="SAM" id="MobiDB-lite"/>
    </source>
</evidence>
<dbReference type="PANTHER" id="PTHR39327">
    <property type="match status" value="1"/>
</dbReference>
<gene>
    <name evidence="4" type="ORF">DEA61_02780</name>
    <name evidence="5" type="ORF">EV203_1237</name>
</gene>
<dbReference type="PANTHER" id="PTHR39327:SF1">
    <property type="entry name" value="BLR5470 PROTEIN"/>
    <property type="match status" value="1"/>
</dbReference>
<dbReference type="Proteomes" id="UP000264445">
    <property type="component" value="Unassembled WGS sequence"/>
</dbReference>
<feature type="region of interest" description="Disordered" evidence="2">
    <location>
        <begin position="151"/>
        <end position="176"/>
    </location>
</feature>
<dbReference type="RefSeq" id="WP_132040438.1">
    <property type="nucleotide sequence ID" value="NZ_DOLB01000049.1"/>
</dbReference>
<dbReference type="Pfam" id="PF07833">
    <property type="entry name" value="Cu_amine_oxidN1"/>
    <property type="match status" value="1"/>
</dbReference>
<dbReference type="SUPFAM" id="SSF55383">
    <property type="entry name" value="Copper amine oxidase, domain N"/>
    <property type="match status" value="2"/>
</dbReference>
<dbReference type="InterPro" id="IPR010319">
    <property type="entry name" value="Transglutaminase-like_Cys_pept"/>
</dbReference>
<keyword evidence="1" id="KW-0175">Coiled coil</keyword>
<reference evidence="4 6" key="1">
    <citation type="journal article" date="2018" name="Nat. Biotechnol.">
        <title>A standardized bacterial taxonomy based on genome phylogeny substantially revises the tree of life.</title>
        <authorList>
            <person name="Parks D.H."/>
            <person name="Chuvochina M."/>
            <person name="Waite D.W."/>
            <person name="Rinke C."/>
            <person name="Skarshewski A."/>
            <person name="Chaumeil P.A."/>
            <person name="Hugenholtz P."/>
        </authorList>
    </citation>
    <scope>NUCLEOTIDE SEQUENCE [LARGE SCALE GENOMIC DNA]</scope>
    <source>
        <strain evidence="4">UBA12544</strain>
    </source>
</reference>
<feature type="domain" description="Copper amine oxidase-like N-terminal" evidence="3">
    <location>
        <begin position="40"/>
        <end position="149"/>
    </location>
</feature>
<evidence type="ECO:0000313" key="6">
    <source>
        <dbReference type="Proteomes" id="UP000264445"/>
    </source>
</evidence>
<dbReference type="InterPro" id="IPR012854">
    <property type="entry name" value="Cu_amine_oxidase-like_N"/>
</dbReference>
<comment type="caution">
    <text evidence="5">The sequence shown here is derived from an EMBL/GenBank/DDBJ whole genome shotgun (WGS) entry which is preliminary data.</text>
</comment>
<dbReference type="InterPro" id="IPR036582">
    <property type="entry name" value="Mao_N_sf"/>
</dbReference>
<dbReference type="AlphaFoldDB" id="A0A117KWI1"/>
<organism evidence="5 7">
    <name type="scientific">Caldanaerobacter subterraneus</name>
    <dbReference type="NCBI Taxonomy" id="911092"/>
    <lineage>
        <taxon>Bacteria</taxon>
        <taxon>Bacillati</taxon>
        <taxon>Bacillota</taxon>
        <taxon>Clostridia</taxon>
        <taxon>Thermoanaerobacterales</taxon>
        <taxon>Thermoanaerobacteraceae</taxon>
        <taxon>Caldanaerobacter</taxon>
    </lineage>
</organism>
<protein>
    <submittedName>
        <fullName evidence="4 5">Copper amine oxidase</fullName>
    </submittedName>
</protein>
<dbReference type="Proteomes" id="UP000294886">
    <property type="component" value="Unassembled WGS sequence"/>
</dbReference>
<dbReference type="EMBL" id="SLWU01000023">
    <property type="protein sequence ID" value="TCO60056.1"/>
    <property type="molecule type" value="Genomic_DNA"/>
</dbReference>
<evidence type="ECO:0000313" key="4">
    <source>
        <dbReference type="EMBL" id="HBT48787.1"/>
    </source>
</evidence>
<feature type="compositionally biased region" description="Polar residues" evidence="2">
    <location>
        <begin position="158"/>
        <end position="169"/>
    </location>
</feature>
<reference evidence="5 7" key="2">
    <citation type="submission" date="2019-03" db="EMBL/GenBank/DDBJ databases">
        <title>Genomic Encyclopedia of Type Strains, Phase IV (KMG-IV): sequencing the most valuable type-strain genomes for metagenomic binning, comparative biology and taxonomic classification.</title>
        <authorList>
            <person name="Goeker M."/>
        </authorList>
    </citation>
    <scope>NUCLEOTIDE SEQUENCE [LARGE SCALE GENOMIC DNA]</scope>
    <source>
        <strain evidence="5 7">DSM 13054</strain>
    </source>
</reference>
<evidence type="ECO:0000259" key="3">
    <source>
        <dbReference type="Pfam" id="PF07833"/>
    </source>
</evidence>
<evidence type="ECO:0000313" key="7">
    <source>
        <dbReference type="Proteomes" id="UP000294886"/>
    </source>
</evidence>
<evidence type="ECO:0000313" key="5">
    <source>
        <dbReference type="EMBL" id="TCO60056.1"/>
    </source>
</evidence>
<proteinExistence type="predicted"/>
<sequence length="456" mass="52902">MKRDIILILILAFFVFATPVAWASKGSVAVFTVGKSSYLLNGRTVTMDVAPYVKEGRTFLPLRFAANAVGVADENITWNPALREITIIKGDRVVQFVIGSKVLTLNRTPVTMDVAPEIVSGRVMLPIRWLAVALDVPVEWDPASRTVTIRVPGENRTTEAGPSTETSPPVTDDRQEEAPEKLAAGYIVKEYRWHDRQGAEWTWRVPVPEEMYRYYKSQPRIHERILKEYQERLDALRRQVEELRRYMDYWYQQYRILPGDSYYEALWKYQMYMQKYNEALRELEQILQEYQKLQWLYREAKYQQILDGYVSYVTEERNYELVKTLARVFAQQAPRDHKGRIEFAAAFVQEAIPYIEEEEEYPRYPVETLVDGGDCEDKSILLAAILRAMGYRVALLLFEGNPGHMAVGVECPNCWGAYYLKDGVRYFYLETTSPGWSIGEVPLEYQEIGALVYVVH</sequence>
<feature type="coiled-coil region" evidence="1">
    <location>
        <begin position="226"/>
        <end position="296"/>
    </location>
</feature>